<protein>
    <submittedName>
        <fullName evidence="1">Uncharacterized protein</fullName>
    </submittedName>
</protein>
<dbReference type="AlphaFoldDB" id="A0A0E9WHF3"/>
<evidence type="ECO:0000313" key="1">
    <source>
        <dbReference type="EMBL" id="JAH89814.1"/>
    </source>
</evidence>
<name>A0A0E9WHF3_ANGAN</name>
<reference evidence="1" key="1">
    <citation type="submission" date="2014-11" db="EMBL/GenBank/DDBJ databases">
        <authorList>
            <person name="Amaro Gonzalez C."/>
        </authorList>
    </citation>
    <scope>NUCLEOTIDE SEQUENCE</scope>
</reference>
<proteinExistence type="predicted"/>
<dbReference type="EMBL" id="GBXM01018763">
    <property type="protein sequence ID" value="JAH89814.1"/>
    <property type="molecule type" value="Transcribed_RNA"/>
</dbReference>
<organism evidence="1">
    <name type="scientific">Anguilla anguilla</name>
    <name type="common">European freshwater eel</name>
    <name type="synonym">Muraena anguilla</name>
    <dbReference type="NCBI Taxonomy" id="7936"/>
    <lineage>
        <taxon>Eukaryota</taxon>
        <taxon>Metazoa</taxon>
        <taxon>Chordata</taxon>
        <taxon>Craniata</taxon>
        <taxon>Vertebrata</taxon>
        <taxon>Euteleostomi</taxon>
        <taxon>Actinopterygii</taxon>
        <taxon>Neopterygii</taxon>
        <taxon>Teleostei</taxon>
        <taxon>Anguilliformes</taxon>
        <taxon>Anguillidae</taxon>
        <taxon>Anguilla</taxon>
    </lineage>
</organism>
<sequence length="43" mass="4903">MLHSGMNTLMLIWSQQKCIGNVCKLRLQCFIVSYHTPVNSTCC</sequence>
<reference evidence="1" key="2">
    <citation type="journal article" date="2015" name="Fish Shellfish Immunol.">
        <title>Early steps in the European eel (Anguilla anguilla)-Vibrio vulnificus interaction in the gills: Role of the RtxA13 toxin.</title>
        <authorList>
            <person name="Callol A."/>
            <person name="Pajuelo D."/>
            <person name="Ebbesson L."/>
            <person name="Teles M."/>
            <person name="MacKenzie S."/>
            <person name="Amaro C."/>
        </authorList>
    </citation>
    <scope>NUCLEOTIDE SEQUENCE</scope>
</reference>
<accession>A0A0E9WHF3</accession>